<dbReference type="GO" id="GO:0140359">
    <property type="term" value="F:ABC-type transporter activity"/>
    <property type="evidence" value="ECO:0007669"/>
    <property type="project" value="InterPro"/>
</dbReference>
<evidence type="ECO:0000256" key="3">
    <source>
        <dbReference type="ARBA" id="ARBA00022448"/>
    </source>
</evidence>
<reference evidence="13" key="1">
    <citation type="submission" date="2025-08" db="UniProtKB">
        <authorList>
            <consortium name="RefSeq"/>
        </authorList>
    </citation>
    <scope>IDENTIFICATION</scope>
</reference>
<dbReference type="PROSITE" id="PS50893">
    <property type="entry name" value="ABC_TRANSPORTER_2"/>
    <property type="match status" value="2"/>
</dbReference>
<dbReference type="SUPFAM" id="SSF52540">
    <property type="entry name" value="P-loop containing nucleoside triphosphate hydrolases"/>
    <property type="match status" value="2"/>
</dbReference>
<feature type="transmembrane region" description="Helical" evidence="10">
    <location>
        <begin position="1431"/>
        <end position="1454"/>
    </location>
</feature>
<keyword evidence="12" id="KW-1185">Reference proteome</keyword>
<dbReference type="Pfam" id="PF08370">
    <property type="entry name" value="PDR_assoc"/>
    <property type="match status" value="1"/>
</dbReference>
<comment type="subcellular location">
    <subcellularLocation>
        <location evidence="1">Membrane</location>
        <topology evidence="1">Multi-pass membrane protein</topology>
    </subcellularLocation>
</comment>
<feature type="transmembrane region" description="Helical" evidence="10">
    <location>
        <begin position="1283"/>
        <end position="1308"/>
    </location>
</feature>
<keyword evidence="4 10" id="KW-0812">Transmembrane</keyword>
<proteinExistence type="inferred from homology"/>
<dbReference type="GO" id="GO:0016887">
    <property type="term" value="F:ATP hydrolysis activity"/>
    <property type="evidence" value="ECO:0007669"/>
    <property type="project" value="InterPro"/>
</dbReference>
<dbReference type="PANTHER" id="PTHR48040">
    <property type="entry name" value="PLEIOTROPIC DRUG RESISTANCE PROTEIN 1-LIKE ISOFORM X1"/>
    <property type="match status" value="1"/>
</dbReference>
<feature type="transmembrane region" description="Helical" evidence="10">
    <location>
        <begin position="695"/>
        <end position="717"/>
    </location>
</feature>
<evidence type="ECO:0000259" key="11">
    <source>
        <dbReference type="PROSITE" id="PS50893"/>
    </source>
</evidence>
<dbReference type="Pfam" id="PF19055">
    <property type="entry name" value="ABC2_membrane_7"/>
    <property type="match status" value="1"/>
</dbReference>
<feature type="transmembrane region" description="Helical" evidence="10">
    <location>
        <begin position="1320"/>
        <end position="1339"/>
    </location>
</feature>
<dbReference type="InterPro" id="IPR034003">
    <property type="entry name" value="ABCG_PDR_2"/>
</dbReference>
<evidence type="ECO:0000313" key="13">
    <source>
        <dbReference type="RefSeq" id="XP_039122590.1"/>
    </source>
</evidence>
<evidence type="ECO:0000256" key="10">
    <source>
        <dbReference type="SAM" id="Phobius"/>
    </source>
</evidence>
<keyword evidence="5" id="KW-0677">Repeat</keyword>
<feature type="domain" description="ABC transporter" evidence="11">
    <location>
        <begin position="183"/>
        <end position="456"/>
    </location>
</feature>
<dbReference type="GO" id="GO:0005524">
    <property type="term" value="F:ATP binding"/>
    <property type="evidence" value="ECO:0007669"/>
    <property type="project" value="UniProtKB-KW"/>
</dbReference>
<feature type="transmembrane region" description="Helical" evidence="10">
    <location>
        <begin position="1240"/>
        <end position="1263"/>
    </location>
</feature>
<feature type="transmembrane region" description="Helical" evidence="10">
    <location>
        <begin position="636"/>
        <end position="658"/>
    </location>
</feature>
<gene>
    <name evidence="13" type="primary">LOC120259119</name>
</gene>
<evidence type="ECO:0000256" key="4">
    <source>
        <dbReference type="ARBA" id="ARBA00022692"/>
    </source>
</evidence>
<dbReference type="InterPro" id="IPR013525">
    <property type="entry name" value="ABC2_TM"/>
</dbReference>
<evidence type="ECO:0000256" key="5">
    <source>
        <dbReference type="ARBA" id="ARBA00022737"/>
    </source>
</evidence>
<dbReference type="InterPro" id="IPR029481">
    <property type="entry name" value="ABC_trans_N"/>
</dbReference>
<dbReference type="InterPro" id="IPR003439">
    <property type="entry name" value="ABC_transporter-like_ATP-bd"/>
</dbReference>
<feature type="transmembrane region" description="Helical" evidence="10">
    <location>
        <begin position="552"/>
        <end position="573"/>
    </location>
</feature>
<evidence type="ECO:0000256" key="9">
    <source>
        <dbReference type="ARBA" id="ARBA00023136"/>
    </source>
</evidence>
<dbReference type="FunFam" id="3.40.50.300:FF:000179">
    <property type="entry name" value="ABC transporter G family member 34"/>
    <property type="match status" value="1"/>
</dbReference>
<dbReference type="Pfam" id="PF01061">
    <property type="entry name" value="ABC2_membrane"/>
    <property type="match status" value="2"/>
</dbReference>
<comment type="similarity">
    <text evidence="2">Belongs to the ABC transporter superfamily. ABCG family. PDR (TC 3.A.1.205) subfamily.</text>
</comment>
<name>A0AB40B5V1_DIOCR</name>
<keyword evidence="3" id="KW-0813">Transport</keyword>
<keyword evidence="8 10" id="KW-1133">Transmembrane helix</keyword>
<feature type="transmembrane region" description="Helical" evidence="10">
    <location>
        <begin position="1207"/>
        <end position="1228"/>
    </location>
</feature>
<dbReference type="FunFam" id="3.40.50.300:FF:000059">
    <property type="entry name" value="ABC transporter G family member 40"/>
    <property type="match status" value="1"/>
</dbReference>
<feature type="transmembrane region" description="Helical" evidence="10">
    <location>
        <begin position="783"/>
        <end position="809"/>
    </location>
</feature>
<dbReference type="Pfam" id="PF00005">
    <property type="entry name" value="ABC_tran"/>
    <property type="match status" value="2"/>
</dbReference>
<feature type="transmembrane region" description="Helical" evidence="10">
    <location>
        <begin position="585"/>
        <end position="605"/>
    </location>
</feature>
<dbReference type="RefSeq" id="XP_039122590.1">
    <property type="nucleotide sequence ID" value="XM_039266656.1"/>
</dbReference>
<keyword evidence="9 10" id="KW-0472">Membrane</keyword>
<evidence type="ECO:0000313" key="12">
    <source>
        <dbReference type="Proteomes" id="UP001515500"/>
    </source>
</evidence>
<dbReference type="InterPro" id="IPR043926">
    <property type="entry name" value="ABCG_dom"/>
</dbReference>
<evidence type="ECO:0000256" key="1">
    <source>
        <dbReference type="ARBA" id="ARBA00004141"/>
    </source>
</evidence>
<sequence length="1462" mass="165611">MEGIWDSGRRASRNLRRSMSREMKMGAWGMEEVFARRGGRSASWRSDEADDEEALRWAAIEKLPTYDRLRTGLLKRIVKADDEDEDQRRRRRRMMRYEHKEVDVRKLGEDEKKEFIDRVFKVAELDNLRFLNKLRNRIDRVGVQLPTMEVRFENVTVHAKCHVGNRAMPTLTNTARDIFESILGYFGVNLSKRMKLTILNNVSGMIKPARMTLLLGPPSSGKTTLLLALAGKLDSSLKMYGDITYNGYGLNEFVAQKTAAYISQNDVHVAEMTVRETLDFSARCQGVGPKYELLSELAKREKEAGIFPEAEVDLFMKATAMEGMESSLQTNYTLRILGLDICANTIVGDELQRGISGGQKKRVTTGEMIVGPTKTLFMDEISTGLDSSTTFQIVKCLQQIVHLGEATILMSLLQPAPETFDLFDDIILISEGHIVYQGPREYVLDFFNACGFQCPDRKGTADFLQEVTSKKDQKQYWADRTKPYTYIPVSEFADLFKRFHAGLRLENELSVPFNKSQSHKAALIFSKQSVQISDLLKASFAKELLLLKRNSFVYIFKTIQIIIMAIVGSTVFIRTRMHTNSEDDGAKYIGALLFGLIVNMFNGFLEVPLSITRLPVFYKHRDLLFYPAWVFTLPNALLRIPISIFESLIWVGITYYVIGYAPEPARFFKHMLLVFLIQQMAAGVFRATAGFCRSMIIASTGGAIAILSMFVLGGFVLPRGEIPKWCIWGYWASPLSYAYNALAVNEFLAPRWMNTMVTRPDGTTKILGIAVLENVQVFHENKWYWIGVGALLGFSILFNVLFTLSLMYLNPLGKPQAVISEVRDSEITAARSESNKSSRINQANGVARTGRMVLPFVPLAMSFNEVNYFVDMPAEMKEQGAAEDRLQLLREVTGAFQPGVLTALMGVSGAGKTTLMDVLAGRKTGGYIEGDIHISGYPKDQATFARISGYCEQNDIHSPQVTVRESLIFSAFLRLPNEVTYDEKMRFVDEVMELVELDNIKDAIVGLPGVTGLSTEQRKRLTIAVELVANPSIIFMDEPTSGLDARAAAIVMRTVRNTVNTGRTVVCTIHQPSIDIFEAFDELLLMKRGGQVIYSGPLGRHSQNIIEYFEAIPGVSKIKDKCNPATWMLEVSSMAAEVQLGIDFAEYYRSSSLHQHNKALVNALSNPAPGTNDLYFRTKYSQSTIGQFKACLWKQWWTYWRSPDYNLVRYSFTLFTALLLGTIFWKIGQNRNSATDLKTIIGSMYASVLFIGINNCSTVQPVVSIERTVFYRERAAGMYSALPYAIAQVVMEIPYVFIQGMYFTVIVYSMMGFPWTAVKFLWFFFISFFSFLYFTYYGMMTVSISPNHQVAAIFAGTFYSIFNLFSGFFIAKPKIPHWWVWYYWICPLAWTVYGLIVTQYGDLEDTIQVPGEERQKIKDYVKHYYGYHTDFIGVVAAVLVGFSVFFAVMFAYCIKKLNFQQR</sequence>
<dbReference type="Gene3D" id="3.40.50.300">
    <property type="entry name" value="P-loop containing nucleotide triphosphate hydrolases"/>
    <property type="match status" value="2"/>
</dbReference>
<protein>
    <submittedName>
        <fullName evidence="13">LOW QUALITY PROTEIN: ABC transporter G family member 42-like</fullName>
    </submittedName>
</protein>
<dbReference type="CDD" id="cd03232">
    <property type="entry name" value="ABCG_PDR_domain2"/>
    <property type="match status" value="1"/>
</dbReference>
<accession>A0AB40B5V1</accession>
<keyword evidence="6" id="KW-0547">Nucleotide-binding</keyword>
<feature type="transmembrane region" description="Helical" evidence="10">
    <location>
        <begin position="1351"/>
        <end position="1371"/>
    </location>
</feature>
<dbReference type="Proteomes" id="UP001515500">
    <property type="component" value="Chromosome 4"/>
</dbReference>
<feature type="transmembrane region" description="Helical" evidence="10">
    <location>
        <begin position="1378"/>
        <end position="1396"/>
    </location>
</feature>
<dbReference type="PANTHER" id="PTHR48040:SF28">
    <property type="entry name" value="ABC TRANSPORTER G FAMILY MEMBER 39-LIKE"/>
    <property type="match status" value="1"/>
</dbReference>
<keyword evidence="7" id="KW-0067">ATP-binding</keyword>
<dbReference type="GO" id="GO:0016020">
    <property type="term" value="C:membrane"/>
    <property type="evidence" value="ECO:0007669"/>
    <property type="project" value="UniProtKB-SubCell"/>
</dbReference>
<dbReference type="Pfam" id="PF14510">
    <property type="entry name" value="ABC_trans_N"/>
    <property type="match status" value="1"/>
</dbReference>
<dbReference type="InterPro" id="IPR003593">
    <property type="entry name" value="AAA+_ATPase"/>
</dbReference>
<evidence type="ECO:0000256" key="8">
    <source>
        <dbReference type="ARBA" id="ARBA00022989"/>
    </source>
</evidence>
<dbReference type="InterPro" id="IPR013581">
    <property type="entry name" value="PDR_assoc"/>
</dbReference>
<feature type="domain" description="ABC transporter" evidence="11">
    <location>
        <begin position="861"/>
        <end position="1114"/>
    </location>
</feature>
<dbReference type="InterPro" id="IPR027417">
    <property type="entry name" value="P-loop_NTPase"/>
</dbReference>
<evidence type="ECO:0000256" key="7">
    <source>
        <dbReference type="ARBA" id="ARBA00022840"/>
    </source>
</evidence>
<dbReference type="SMART" id="SM00382">
    <property type="entry name" value="AAA"/>
    <property type="match status" value="2"/>
</dbReference>
<dbReference type="GeneID" id="120259119"/>
<evidence type="ECO:0000256" key="2">
    <source>
        <dbReference type="ARBA" id="ARBA00006012"/>
    </source>
</evidence>
<organism evidence="12 13">
    <name type="scientific">Dioscorea cayennensis subsp. rotundata</name>
    <name type="common">White Guinea yam</name>
    <name type="synonym">Dioscorea rotundata</name>
    <dbReference type="NCBI Taxonomy" id="55577"/>
    <lineage>
        <taxon>Eukaryota</taxon>
        <taxon>Viridiplantae</taxon>
        <taxon>Streptophyta</taxon>
        <taxon>Embryophyta</taxon>
        <taxon>Tracheophyta</taxon>
        <taxon>Spermatophyta</taxon>
        <taxon>Magnoliopsida</taxon>
        <taxon>Liliopsida</taxon>
        <taxon>Dioscoreales</taxon>
        <taxon>Dioscoreaceae</taxon>
        <taxon>Dioscorea</taxon>
    </lineage>
</organism>
<evidence type="ECO:0000256" key="6">
    <source>
        <dbReference type="ARBA" id="ARBA00022741"/>
    </source>
</evidence>